<dbReference type="GO" id="GO:0016887">
    <property type="term" value="F:ATP hydrolysis activity"/>
    <property type="evidence" value="ECO:0007669"/>
    <property type="project" value="InterPro"/>
</dbReference>
<dbReference type="SMART" id="SM00382">
    <property type="entry name" value="AAA"/>
    <property type="match status" value="1"/>
</dbReference>
<proteinExistence type="predicted"/>
<dbReference type="GO" id="GO:0042941">
    <property type="term" value="P:D-alanine transmembrane transport"/>
    <property type="evidence" value="ECO:0007669"/>
    <property type="project" value="TreeGrafter"/>
</dbReference>
<dbReference type="Pfam" id="PF00005">
    <property type="entry name" value="ABC_tran"/>
    <property type="match status" value="1"/>
</dbReference>
<dbReference type="EMBL" id="NSJZ01000002">
    <property type="protein sequence ID" value="PAU98444.1"/>
    <property type="molecule type" value="Genomic_DNA"/>
</dbReference>
<accession>A0A2A2GN60</accession>
<dbReference type="Gene3D" id="3.40.50.300">
    <property type="entry name" value="P-loop containing nucleotide triphosphate hydrolases"/>
    <property type="match status" value="1"/>
</dbReference>
<evidence type="ECO:0000259" key="4">
    <source>
        <dbReference type="PROSITE" id="PS50893"/>
    </source>
</evidence>
<dbReference type="Proteomes" id="UP000218023">
    <property type="component" value="Unassembled WGS sequence"/>
</dbReference>
<keyword evidence="1" id="KW-0813">Transport</keyword>
<dbReference type="GO" id="GO:0015808">
    <property type="term" value="P:L-alanine transport"/>
    <property type="evidence" value="ECO:0007669"/>
    <property type="project" value="TreeGrafter"/>
</dbReference>
<dbReference type="AlphaFoldDB" id="A0A2A2GN60"/>
<dbReference type="InterPro" id="IPR027417">
    <property type="entry name" value="P-loop_NTPase"/>
</dbReference>
<dbReference type="PANTHER" id="PTHR45772">
    <property type="entry name" value="CONSERVED COMPONENT OF ABC TRANSPORTER FOR NATURAL AMINO ACIDS-RELATED"/>
    <property type="match status" value="1"/>
</dbReference>
<evidence type="ECO:0000256" key="2">
    <source>
        <dbReference type="ARBA" id="ARBA00022741"/>
    </source>
</evidence>
<dbReference type="GO" id="GO:0005886">
    <property type="term" value="C:plasma membrane"/>
    <property type="evidence" value="ECO:0007669"/>
    <property type="project" value="TreeGrafter"/>
</dbReference>
<dbReference type="PANTHER" id="PTHR45772:SF7">
    <property type="entry name" value="AMINO ACID ABC TRANSPORTER ATP-BINDING PROTEIN"/>
    <property type="match status" value="1"/>
</dbReference>
<sequence>MSGHDQGQPLLQAEGLKLRFGGIIAADGINLSLFPGEHLAIIGPNGAGKTTFLNICTGYLKPNAGRVSVGGQEITGRPPRRITRMGVARAFQIPQLFTEQTVLENMLLAGSIRERRWNLLRRLDGIPGRAEMEHLLDLVGCADVRNRLASELPEGKRKLVDIALALALKPKVLLMDEPTSGVASADKFGVMETLMNALREAHVSSVFVEHDMEMVKLYATRVAVWAQGIIQMTGEPEVVLNDPDVIRNVIGN</sequence>
<dbReference type="InterPro" id="IPR003593">
    <property type="entry name" value="AAA+_ATPase"/>
</dbReference>
<keyword evidence="2" id="KW-0547">Nucleotide-binding</keyword>
<dbReference type="PROSITE" id="PS50893">
    <property type="entry name" value="ABC_TRANSPORTER_2"/>
    <property type="match status" value="1"/>
</dbReference>
<comment type="caution">
    <text evidence="5">The sequence shown here is derived from an EMBL/GenBank/DDBJ whole genome shotgun (WGS) entry which is preliminary data.</text>
</comment>
<evidence type="ECO:0000256" key="1">
    <source>
        <dbReference type="ARBA" id="ARBA00022448"/>
    </source>
</evidence>
<name>A0A2A2GN60_9RHOB</name>
<dbReference type="InterPro" id="IPR003439">
    <property type="entry name" value="ABC_transporter-like_ATP-bd"/>
</dbReference>
<evidence type="ECO:0000313" key="6">
    <source>
        <dbReference type="Proteomes" id="UP000218023"/>
    </source>
</evidence>
<evidence type="ECO:0000313" key="5">
    <source>
        <dbReference type="EMBL" id="PAU98444.1"/>
    </source>
</evidence>
<dbReference type="GO" id="GO:1903805">
    <property type="term" value="P:L-valine import across plasma membrane"/>
    <property type="evidence" value="ECO:0007669"/>
    <property type="project" value="TreeGrafter"/>
</dbReference>
<keyword evidence="6" id="KW-1185">Reference proteome</keyword>
<dbReference type="SUPFAM" id="SSF52540">
    <property type="entry name" value="P-loop containing nucleoside triphosphate hydrolases"/>
    <property type="match status" value="1"/>
</dbReference>
<protein>
    <submittedName>
        <fullName evidence="5">ABC transporter ATP-binding protein</fullName>
    </submittedName>
</protein>
<dbReference type="GO" id="GO:0005304">
    <property type="term" value="F:L-valine transmembrane transporter activity"/>
    <property type="evidence" value="ECO:0007669"/>
    <property type="project" value="TreeGrafter"/>
</dbReference>
<evidence type="ECO:0000256" key="3">
    <source>
        <dbReference type="ARBA" id="ARBA00022840"/>
    </source>
</evidence>
<dbReference type="GO" id="GO:0015192">
    <property type="term" value="F:L-phenylalanine transmembrane transporter activity"/>
    <property type="evidence" value="ECO:0007669"/>
    <property type="project" value="TreeGrafter"/>
</dbReference>
<gene>
    <name evidence="5" type="ORF">CK240_04535</name>
</gene>
<dbReference type="CDD" id="cd03219">
    <property type="entry name" value="ABC_Mj1267_LivG_branched"/>
    <property type="match status" value="1"/>
</dbReference>
<dbReference type="RefSeq" id="WP_095639126.1">
    <property type="nucleotide sequence ID" value="NZ_NSJZ01000002.1"/>
</dbReference>
<dbReference type="InterPro" id="IPR051120">
    <property type="entry name" value="ABC_AA/LPS_Transport"/>
</dbReference>
<dbReference type="OrthoDB" id="9806149at2"/>
<feature type="domain" description="ABC transporter" evidence="4">
    <location>
        <begin position="11"/>
        <end position="252"/>
    </location>
</feature>
<keyword evidence="3 5" id="KW-0067">ATP-binding</keyword>
<organism evidence="5 6">
    <name type="scientific">Paracoccus salipaludis</name>
    <dbReference type="NCBI Taxonomy" id="2032623"/>
    <lineage>
        <taxon>Bacteria</taxon>
        <taxon>Pseudomonadati</taxon>
        <taxon>Pseudomonadota</taxon>
        <taxon>Alphaproteobacteria</taxon>
        <taxon>Rhodobacterales</taxon>
        <taxon>Paracoccaceae</taxon>
        <taxon>Paracoccus</taxon>
    </lineage>
</organism>
<dbReference type="GO" id="GO:1903806">
    <property type="term" value="P:L-isoleucine import across plasma membrane"/>
    <property type="evidence" value="ECO:0007669"/>
    <property type="project" value="TreeGrafter"/>
</dbReference>
<dbReference type="GO" id="GO:0015188">
    <property type="term" value="F:L-isoleucine transmembrane transporter activity"/>
    <property type="evidence" value="ECO:0007669"/>
    <property type="project" value="TreeGrafter"/>
</dbReference>
<reference evidence="5 6" key="1">
    <citation type="submission" date="2017-09" db="EMBL/GenBank/DDBJ databases">
        <title>Paracoccus alkalisoli sp. nov., isolated from saline alkaline soil.</title>
        <authorList>
            <person name="Dong X."/>
            <person name="Zhang G."/>
        </authorList>
    </citation>
    <scope>NUCLEOTIDE SEQUENCE [LARGE SCALE GENOMIC DNA]</scope>
    <source>
        <strain evidence="5 6">WN007</strain>
    </source>
</reference>
<dbReference type="GO" id="GO:0005524">
    <property type="term" value="F:ATP binding"/>
    <property type="evidence" value="ECO:0007669"/>
    <property type="project" value="UniProtKB-KW"/>
</dbReference>